<sequence>SAPPHSGRRDSTGPANSIYVSTPQPAGRPSCPAVAIVQDPVQAATARDNDEACSTAVSASSLRSADCRSTRLPHSAAHSAASLRQWPADCPHAHPGGVCRQRGDALQGAVAAAGLHRLAGNGKLFQMTVVAERGYFQLTQLQFKLPLFRPPHPHGFAGFEAAALRNITACFRTPSCDEVKLASGSPPPEQCPAALETQLPEPPGRIQVRQLAQTGSGNDLLSYLDSSTSHRRRRGRGTSISATASSGARLEEPVSQSSYLAASAGGRGRRRLRQDRRLRQAPSLQAS</sequence>
<proteinExistence type="predicted"/>
<dbReference type="Proteomes" id="UP000095280">
    <property type="component" value="Unplaced"/>
</dbReference>
<feature type="compositionally biased region" description="Basic residues" evidence="1">
    <location>
        <begin position="267"/>
        <end position="276"/>
    </location>
</feature>
<protein>
    <submittedName>
        <fullName evidence="3">Velvet domain-containing protein</fullName>
    </submittedName>
</protein>
<accession>A0A1I8FJ17</accession>
<evidence type="ECO:0000256" key="1">
    <source>
        <dbReference type="SAM" id="MobiDB-lite"/>
    </source>
</evidence>
<dbReference type="AlphaFoldDB" id="A0A1I8FJ17"/>
<dbReference type="WBParaSite" id="maker-unitig_36026-snap-gene-0.2-mRNA-1">
    <property type="protein sequence ID" value="maker-unitig_36026-snap-gene-0.2-mRNA-1"/>
    <property type="gene ID" value="maker-unitig_36026-snap-gene-0.2"/>
</dbReference>
<keyword evidence="2" id="KW-1185">Reference proteome</keyword>
<name>A0A1I8FJ17_9PLAT</name>
<reference evidence="3" key="1">
    <citation type="submission" date="2016-11" db="UniProtKB">
        <authorList>
            <consortium name="WormBaseParasite"/>
        </authorList>
    </citation>
    <scope>IDENTIFICATION</scope>
</reference>
<feature type="compositionally biased region" description="Polar residues" evidence="1">
    <location>
        <begin position="13"/>
        <end position="24"/>
    </location>
</feature>
<organism evidence="2 3">
    <name type="scientific">Macrostomum lignano</name>
    <dbReference type="NCBI Taxonomy" id="282301"/>
    <lineage>
        <taxon>Eukaryota</taxon>
        <taxon>Metazoa</taxon>
        <taxon>Spiralia</taxon>
        <taxon>Lophotrochozoa</taxon>
        <taxon>Platyhelminthes</taxon>
        <taxon>Rhabditophora</taxon>
        <taxon>Macrostomorpha</taxon>
        <taxon>Macrostomida</taxon>
        <taxon>Macrostomidae</taxon>
        <taxon>Macrostomum</taxon>
    </lineage>
</organism>
<feature type="region of interest" description="Disordered" evidence="1">
    <location>
        <begin position="218"/>
        <end position="287"/>
    </location>
</feature>
<feature type="region of interest" description="Disordered" evidence="1">
    <location>
        <begin position="181"/>
        <end position="202"/>
    </location>
</feature>
<feature type="region of interest" description="Disordered" evidence="1">
    <location>
        <begin position="1"/>
        <end position="30"/>
    </location>
</feature>
<evidence type="ECO:0000313" key="3">
    <source>
        <dbReference type="WBParaSite" id="maker-unitig_36026-snap-gene-0.2-mRNA-1"/>
    </source>
</evidence>
<feature type="compositionally biased region" description="Low complexity" evidence="1">
    <location>
        <begin position="237"/>
        <end position="248"/>
    </location>
</feature>
<evidence type="ECO:0000313" key="2">
    <source>
        <dbReference type="Proteomes" id="UP000095280"/>
    </source>
</evidence>